<feature type="binding site" evidence="8">
    <location>
        <position position="140"/>
    </location>
    <ligand>
        <name>ATP</name>
        <dbReference type="ChEBI" id="CHEBI:30616"/>
    </ligand>
</feature>
<keyword evidence="6 8" id="KW-0067">ATP-binding</keyword>
<evidence type="ECO:0000256" key="4">
    <source>
        <dbReference type="ARBA" id="ARBA00022723"/>
    </source>
</evidence>
<evidence type="ECO:0000256" key="8">
    <source>
        <dbReference type="HAMAP-Rule" id="MF_00692"/>
    </source>
</evidence>
<keyword evidence="4 8" id="KW-0479">Metal-binding</keyword>
<dbReference type="NCBIfam" id="NF000658">
    <property type="entry name" value="PRK00029.1"/>
    <property type="match status" value="1"/>
</dbReference>
<feature type="active site" description="Proton acceptor" evidence="8">
    <location>
        <position position="266"/>
    </location>
</feature>
<keyword evidence="8" id="KW-0464">Manganese</keyword>
<dbReference type="EC" id="2.7.7.-" evidence="8"/>
<dbReference type="Pfam" id="PF02696">
    <property type="entry name" value="SelO"/>
    <property type="match status" value="1"/>
</dbReference>
<feature type="binding site" evidence="8">
    <location>
        <position position="276"/>
    </location>
    <ligand>
        <name>Mg(2+)</name>
        <dbReference type="ChEBI" id="CHEBI:18420"/>
    </ligand>
</feature>
<comment type="catalytic activity">
    <reaction evidence="8">
        <text>L-histidyl-[protein] + UTP = N(tele)-(5'-uridylyl)-L-histidyl-[protein] + diphosphate</text>
        <dbReference type="Rhea" id="RHEA:83891"/>
        <dbReference type="Rhea" id="RHEA-COMP:9745"/>
        <dbReference type="Rhea" id="RHEA-COMP:20239"/>
        <dbReference type="ChEBI" id="CHEBI:29979"/>
        <dbReference type="ChEBI" id="CHEBI:33019"/>
        <dbReference type="ChEBI" id="CHEBI:46398"/>
        <dbReference type="ChEBI" id="CHEBI:233474"/>
    </reaction>
</comment>
<feature type="binding site" evidence="8">
    <location>
        <position position="106"/>
    </location>
    <ligand>
        <name>ATP</name>
        <dbReference type="ChEBI" id="CHEBI:30616"/>
    </ligand>
</feature>
<dbReference type="InterPro" id="IPR003846">
    <property type="entry name" value="SelO"/>
</dbReference>
<feature type="binding site" evidence="8">
    <location>
        <position position="190"/>
    </location>
    <ligand>
        <name>ATP</name>
        <dbReference type="ChEBI" id="CHEBI:30616"/>
    </ligand>
</feature>
<dbReference type="PANTHER" id="PTHR32057:SF14">
    <property type="entry name" value="PROTEIN ADENYLYLTRANSFERASE SELO, MITOCHONDRIAL"/>
    <property type="match status" value="1"/>
</dbReference>
<gene>
    <name evidence="8" type="primary">ydiU</name>
    <name evidence="8" type="synonym">selO</name>
    <name evidence="9" type="ORF">AVDCRST_MAG91-3181</name>
</gene>
<feature type="binding site" evidence="8">
    <location>
        <position position="104"/>
    </location>
    <ligand>
        <name>ATP</name>
        <dbReference type="ChEBI" id="CHEBI:30616"/>
    </ligand>
</feature>
<comment type="function">
    <text evidence="8">Nucleotidyltransferase involved in the post-translational modification of proteins. It can catalyze the addition of adenosine monophosphate (AMP) or uridine monophosphate (UMP) to a protein, resulting in modifications known as AMPylation and UMPylation.</text>
</comment>
<dbReference type="AlphaFoldDB" id="A0A6J4TXQ4"/>
<proteinExistence type="inferred from homology"/>
<feature type="binding site" evidence="8">
    <location>
        <position position="267"/>
    </location>
    <ligand>
        <name>Mg(2+)</name>
        <dbReference type="ChEBI" id="CHEBI:18420"/>
    </ligand>
</feature>
<evidence type="ECO:0000256" key="7">
    <source>
        <dbReference type="ARBA" id="ARBA00022842"/>
    </source>
</evidence>
<accession>A0A6J4TXQ4</accession>
<dbReference type="HAMAP" id="MF_00692">
    <property type="entry name" value="SelO"/>
    <property type="match status" value="1"/>
</dbReference>
<feature type="binding site" evidence="8">
    <location>
        <position position="197"/>
    </location>
    <ligand>
        <name>ATP</name>
        <dbReference type="ChEBI" id="CHEBI:30616"/>
    </ligand>
</feature>
<dbReference type="GO" id="GO:0030145">
    <property type="term" value="F:manganese ion binding"/>
    <property type="evidence" value="ECO:0007669"/>
    <property type="project" value="UniProtKB-UniRule"/>
</dbReference>
<dbReference type="EMBL" id="CADCVX010000552">
    <property type="protein sequence ID" value="CAA9533551.1"/>
    <property type="molecule type" value="Genomic_DNA"/>
</dbReference>
<evidence type="ECO:0000256" key="2">
    <source>
        <dbReference type="ARBA" id="ARBA00022679"/>
    </source>
</evidence>
<dbReference type="PANTHER" id="PTHR32057">
    <property type="entry name" value="PROTEIN ADENYLYLTRANSFERASE SELO, MITOCHONDRIAL"/>
    <property type="match status" value="1"/>
</dbReference>
<protein>
    <recommendedName>
        <fullName evidence="8">Protein nucleotidyltransferase YdiU</fullName>
        <ecNumber evidence="8">2.7.7.-</ecNumber>
    </recommendedName>
    <alternativeName>
        <fullName evidence="8">Protein adenylyltransferase YdiU</fullName>
        <ecNumber evidence="8">2.7.7.108</ecNumber>
    </alternativeName>
    <alternativeName>
        <fullName evidence="8">Protein uridylyltransferase YdiU</fullName>
        <ecNumber evidence="8">2.7.7.-</ecNumber>
    </alternativeName>
</protein>
<comment type="similarity">
    <text evidence="1 8">Belongs to the SELO family.</text>
</comment>
<keyword evidence="5 8" id="KW-0547">Nucleotide-binding</keyword>
<keyword evidence="7 8" id="KW-0460">Magnesium</keyword>
<dbReference type="GO" id="GO:0000287">
    <property type="term" value="F:magnesium ion binding"/>
    <property type="evidence" value="ECO:0007669"/>
    <property type="project" value="UniProtKB-UniRule"/>
</dbReference>
<reference evidence="9" key="1">
    <citation type="submission" date="2020-02" db="EMBL/GenBank/DDBJ databases">
        <authorList>
            <person name="Meier V. D."/>
        </authorList>
    </citation>
    <scope>NUCLEOTIDE SEQUENCE</scope>
    <source>
        <strain evidence="9">AVDCRST_MAG91</strain>
    </source>
</reference>
<comment type="catalytic activity">
    <reaction evidence="8">
        <text>L-threonyl-[protein] + ATP = 3-O-(5'-adenylyl)-L-threonyl-[protein] + diphosphate</text>
        <dbReference type="Rhea" id="RHEA:54292"/>
        <dbReference type="Rhea" id="RHEA-COMP:11060"/>
        <dbReference type="Rhea" id="RHEA-COMP:13847"/>
        <dbReference type="ChEBI" id="CHEBI:30013"/>
        <dbReference type="ChEBI" id="CHEBI:30616"/>
        <dbReference type="ChEBI" id="CHEBI:33019"/>
        <dbReference type="ChEBI" id="CHEBI:138113"/>
        <dbReference type="EC" id="2.7.7.108"/>
    </reaction>
</comment>
<dbReference type="GO" id="GO:0070733">
    <property type="term" value="F:AMPylase activity"/>
    <property type="evidence" value="ECO:0007669"/>
    <property type="project" value="UniProtKB-EC"/>
</dbReference>
<dbReference type="GO" id="GO:0005524">
    <property type="term" value="F:ATP binding"/>
    <property type="evidence" value="ECO:0007669"/>
    <property type="project" value="UniProtKB-UniRule"/>
</dbReference>
<organism evidence="9">
    <name type="scientific">uncultured Sphingomonadaceae bacterium</name>
    <dbReference type="NCBI Taxonomy" id="169976"/>
    <lineage>
        <taxon>Bacteria</taxon>
        <taxon>Pseudomonadati</taxon>
        <taxon>Pseudomonadota</taxon>
        <taxon>Alphaproteobacteria</taxon>
        <taxon>Sphingomonadales</taxon>
        <taxon>Sphingomonadaceae</taxon>
        <taxon>environmental samples</taxon>
    </lineage>
</organism>
<evidence type="ECO:0000313" key="9">
    <source>
        <dbReference type="EMBL" id="CAA9533551.1"/>
    </source>
</evidence>
<keyword evidence="2 8" id="KW-0808">Transferase</keyword>
<name>A0A6J4TXQ4_9SPHN</name>
<evidence type="ECO:0000256" key="3">
    <source>
        <dbReference type="ARBA" id="ARBA00022695"/>
    </source>
</evidence>
<dbReference type="EC" id="2.7.7.108" evidence="8"/>
<feature type="binding site" evidence="8">
    <location>
        <position position="139"/>
    </location>
    <ligand>
        <name>ATP</name>
        <dbReference type="ChEBI" id="CHEBI:30616"/>
    </ligand>
</feature>
<keyword evidence="3 8" id="KW-0548">Nucleotidyltransferase</keyword>
<comment type="catalytic activity">
    <reaction evidence="8">
        <text>L-tyrosyl-[protein] + UTP = O-(5'-uridylyl)-L-tyrosyl-[protein] + diphosphate</text>
        <dbReference type="Rhea" id="RHEA:83887"/>
        <dbReference type="Rhea" id="RHEA-COMP:10136"/>
        <dbReference type="Rhea" id="RHEA-COMP:20238"/>
        <dbReference type="ChEBI" id="CHEBI:33019"/>
        <dbReference type="ChEBI" id="CHEBI:46398"/>
        <dbReference type="ChEBI" id="CHEBI:46858"/>
        <dbReference type="ChEBI" id="CHEBI:90602"/>
    </reaction>
</comment>
<evidence type="ECO:0000256" key="6">
    <source>
        <dbReference type="ARBA" id="ARBA00022840"/>
    </source>
</evidence>
<feature type="binding site" evidence="8">
    <location>
        <position position="276"/>
    </location>
    <ligand>
        <name>ATP</name>
        <dbReference type="ChEBI" id="CHEBI:30616"/>
    </ligand>
</feature>
<comment type="cofactor">
    <cofactor evidence="8">
        <name>Mg(2+)</name>
        <dbReference type="ChEBI" id="CHEBI:18420"/>
    </cofactor>
    <cofactor evidence="8">
        <name>Mn(2+)</name>
        <dbReference type="ChEBI" id="CHEBI:29035"/>
    </cofactor>
</comment>
<feature type="binding site" evidence="8">
    <location>
        <position position="107"/>
    </location>
    <ligand>
        <name>ATP</name>
        <dbReference type="ChEBI" id="CHEBI:30616"/>
    </ligand>
</feature>
<comment type="catalytic activity">
    <reaction evidence="8">
        <text>L-seryl-[protein] + UTP = O-(5'-uridylyl)-L-seryl-[protein] + diphosphate</text>
        <dbReference type="Rhea" id="RHEA:64604"/>
        <dbReference type="Rhea" id="RHEA-COMP:9863"/>
        <dbReference type="Rhea" id="RHEA-COMP:16635"/>
        <dbReference type="ChEBI" id="CHEBI:29999"/>
        <dbReference type="ChEBI" id="CHEBI:33019"/>
        <dbReference type="ChEBI" id="CHEBI:46398"/>
        <dbReference type="ChEBI" id="CHEBI:156051"/>
    </reaction>
</comment>
<evidence type="ECO:0000256" key="5">
    <source>
        <dbReference type="ARBA" id="ARBA00022741"/>
    </source>
</evidence>
<sequence>MRRSTPGVRCRIVTDNQTPGLAFDNSYARLPDRFFARVAPTPVRDPRLICINRELGAELNIAAEWLASPDSVQVLAGNRVAPGSEPIAQAYSGHQFGHFSGTLGDGRAVLLGEVVDQNGRRRDIQLKGSGPTPFSRRGDGRAALGPVLREYVVSEAMAALGVPTTRALAAVTTGETVARETMLPGAVLTRVASSHIRVGTFQFFAAAGDAEGVRLLADHVLARLYPEAATAERPYRALLDAVIGAQAELVARWLLVGFIHGVMNTDNASIAGETIDYGPCAFMDAYDPATVFSSIDHMGRYAYGNQPAIAHWNLARFAETILPLLDADENAAIEQAQDALAAFGERFQAAYHGGLRRKIGLVTAQDGDVELAGDLLKLMAAQAVDLTLLFRRLGDIDLPGGTDAVRALFSQTPAFEVWASRWRERLGRENTDAAARRAMMHAANPAFVPRNHRVAAVIAAAVERDDFEPFAELLTVLSKPYEDQPEFHRYAEPPQMHERVLATFCGT</sequence>
<feature type="binding site" evidence="8">
    <location>
        <position position="127"/>
    </location>
    <ligand>
        <name>ATP</name>
        <dbReference type="ChEBI" id="CHEBI:30616"/>
    </ligand>
</feature>
<comment type="catalytic activity">
    <reaction evidence="8">
        <text>L-seryl-[protein] + ATP = 3-O-(5'-adenylyl)-L-seryl-[protein] + diphosphate</text>
        <dbReference type="Rhea" id="RHEA:58120"/>
        <dbReference type="Rhea" id="RHEA-COMP:9863"/>
        <dbReference type="Rhea" id="RHEA-COMP:15073"/>
        <dbReference type="ChEBI" id="CHEBI:29999"/>
        <dbReference type="ChEBI" id="CHEBI:30616"/>
        <dbReference type="ChEBI" id="CHEBI:33019"/>
        <dbReference type="ChEBI" id="CHEBI:142516"/>
        <dbReference type="EC" id="2.7.7.108"/>
    </reaction>
</comment>
<evidence type="ECO:0000256" key="1">
    <source>
        <dbReference type="ARBA" id="ARBA00009747"/>
    </source>
</evidence>
<comment type="catalytic activity">
    <reaction evidence="8">
        <text>L-tyrosyl-[protein] + ATP = O-(5'-adenylyl)-L-tyrosyl-[protein] + diphosphate</text>
        <dbReference type="Rhea" id="RHEA:54288"/>
        <dbReference type="Rhea" id="RHEA-COMP:10136"/>
        <dbReference type="Rhea" id="RHEA-COMP:13846"/>
        <dbReference type="ChEBI" id="CHEBI:30616"/>
        <dbReference type="ChEBI" id="CHEBI:33019"/>
        <dbReference type="ChEBI" id="CHEBI:46858"/>
        <dbReference type="ChEBI" id="CHEBI:83624"/>
        <dbReference type="EC" id="2.7.7.108"/>
    </reaction>
</comment>